<feature type="region of interest" description="Disordered" evidence="1">
    <location>
        <begin position="37"/>
        <end position="68"/>
    </location>
</feature>
<name>A0A9P6A8S5_PLEER</name>
<keyword evidence="3" id="KW-1185">Reference proteome</keyword>
<proteinExistence type="predicted"/>
<protein>
    <submittedName>
        <fullName evidence="2">Uncharacterized protein</fullName>
    </submittedName>
</protein>
<reference evidence="2" key="1">
    <citation type="submission" date="2020-11" db="EMBL/GenBank/DDBJ databases">
        <authorList>
            <consortium name="DOE Joint Genome Institute"/>
            <person name="Ahrendt S."/>
            <person name="Riley R."/>
            <person name="Andreopoulos W."/>
            <person name="Labutti K."/>
            <person name="Pangilinan J."/>
            <person name="Ruiz-Duenas F.J."/>
            <person name="Barrasa J.M."/>
            <person name="Sanchez-Garcia M."/>
            <person name="Camarero S."/>
            <person name="Miyauchi S."/>
            <person name="Serrano A."/>
            <person name="Linde D."/>
            <person name="Babiker R."/>
            <person name="Drula E."/>
            <person name="Ayuso-Fernandez I."/>
            <person name="Pacheco R."/>
            <person name="Padilla G."/>
            <person name="Ferreira P."/>
            <person name="Barriuso J."/>
            <person name="Kellner H."/>
            <person name="Castanera R."/>
            <person name="Alfaro M."/>
            <person name="Ramirez L."/>
            <person name="Pisabarro A.G."/>
            <person name="Kuo A."/>
            <person name="Tritt A."/>
            <person name="Lipzen A."/>
            <person name="He G."/>
            <person name="Yan M."/>
            <person name="Ng V."/>
            <person name="Cullen D."/>
            <person name="Martin F."/>
            <person name="Rosso M.-N."/>
            <person name="Henrissat B."/>
            <person name="Hibbett D."/>
            <person name="Martinez A.T."/>
            <person name="Grigoriev I.V."/>
        </authorList>
    </citation>
    <scope>NUCLEOTIDE SEQUENCE</scope>
    <source>
        <strain evidence="2">ATCC 90797</strain>
    </source>
</reference>
<accession>A0A9P6A8S5</accession>
<feature type="compositionally biased region" description="Polar residues" evidence="1">
    <location>
        <begin position="46"/>
        <end position="60"/>
    </location>
</feature>
<evidence type="ECO:0000256" key="1">
    <source>
        <dbReference type="SAM" id="MobiDB-lite"/>
    </source>
</evidence>
<dbReference type="AlphaFoldDB" id="A0A9P6A8S5"/>
<evidence type="ECO:0000313" key="3">
    <source>
        <dbReference type="Proteomes" id="UP000807025"/>
    </source>
</evidence>
<gene>
    <name evidence="2" type="ORF">BDN71DRAFT_465</name>
</gene>
<dbReference type="EMBL" id="MU154521">
    <property type="protein sequence ID" value="KAF9502047.1"/>
    <property type="molecule type" value="Genomic_DNA"/>
</dbReference>
<dbReference type="Proteomes" id="UP000807025">
    <property type="component" value="Unassembled WGS sequence"/>
</dbReference>
<comment type="caution">
    <text evidence="2">The sequence shown here is derived from an EMBL/GenBank/DDBJ whole genome shotgun (WGS) entry which is preliminary data.</text>
</comment>
<organism evidence="2 3">
    <name type="scientific">Pleurotus eryngii</name>
    <name type="common">Boletus of the steppes</name>
    <dbReference type="NCBI Taxonomy" id="5323"/>
    <lineage>
        <taxon>Eukaryota</taxon>
        <taxon>Fungi</taxon>
        <taxon>Dikarya</taxon>
        <taxon>Basidiomycota</taxon>
        <taxon>Agaricomycotina</taxon>
        <taxon>Agaricomycetes</taxon>
        <taxon>Agaricomycetidae</taxon>
        <taxon>Agaricales</taxon>
        <taxon>Pleurotineae</taxon>
        <taxon>Pleurotaceae</taxon>
        <taxon>Pleurotus</taxon>
    </lineage>
</organism>
<sequence>MWNFTELHYQSVNLTRRDHQHRLRLYPLPNSTFSSALASLRPLRSQHQPSVSSSPNTRLPQPTARRDGARANGYAWFVSPYPRTKEHVLHRRATRLKIECDNYMVRKHDQGTW</sequence>
<evidence type="ECO:0000313" key="2">
    <source>
        <dbReference type="EMBL" id="KAF9502047.1"/>
    </source>
</evidence>